<reference evidence="1" key="1">
    <citation type="submission" date="2023-06" db="EMBL/GenBank/DDBJ databases">
        <title>Survivors Of The Sea: Transcriptome response of Skeletonema marinoi to long-term dormancy.</title>
        <authorList>
            <person name="Pinder M.I.M."/>
            <person name="Kourtchenko O."/>
            <person name="Robertson E.K."/>
            <person name="Larsson T."/>
            <person name="Maumus F."/>
            <person name="Osuna-Cruz C.M."/>
            <person name="Vancaester E."/>
            <person name="Stenow R."/>
            <person name="Vandepoele K."/>
            <person name="Ploug H."/>
            <person name="Bruchert V."/>
            <person name="Godhe A."/>
            <person name="Topel M."/>
        </authorList>
    </citation>
    <scope>NUCLEOTIDE SEQUENCE</scope>
    <source>
        <strain evidence="1">R05AC</strain>
    </source>
</reference>
<gene>
    <name evidence="1" type="ORF">QTG54_009413</name>
</gene>
<protein>
    <submittedName>
        <fullName evidence="1">Uncharacterized protein</fullName>
    </submittedName>
</protein>
<proteinExistence type="predicted"/>
<dbReference type="Proteomes" id="UP001224775">
    <property type="component" value="Unassembled WGS sequence"/>
</dbReference>
<evidence type="ECO:0000313" key="1">
    <source>
        <dbReference type="EMBL" id="KAK1739654.1"/>
    </source>
</evidence>
<dbReference type="AlphaFoldDB" id="A0AAD8Y619"/>
<evidence type="ECO:0000313" key="2">
    <source>
        <dbReference type="Proteomes" id="UP001224775"/>
    </source>
</evidence>
<organism evidence="1 2">
    <name type="scientific">Skeletonema marinoi</name>
    <dbReference type="NCBI Taxonomy" id="267567"/>
    <lineage>
        <taxon>Eukaryota</taxon>
        <taxon>Sar</taxon>
        <taxon>Stramenopiles</taxon>
        <taxon>Ochrophyta</taxon>
        <taxon>Bacillariophyta</taxon>
        <taxon>Coscinodiscophyceae</taxon>
        <taxon>Thalassiosirophycidae</taxon>
        <taxon>Thalassiosirales</taxon>
        <taxon>Skeletonemataceae</taxon>
        <taxon>Skeletonema</taxon>
        <taxon>Skeletonema marinoi-dohrnii complex</taxon>
    </lineage>
</organism>
<name>A0AAD8Y619_9STRA</name>
<keyword evidence="2" id="KW-1185">Reference proteome</keyword>
<dbReference type="EMBL" id="JATAAI010000017">
    <property type="protein sequence ID" value="KAK1739654.1"/>
    <property type="molecule type" value="Genomic_DNA"/>
</dbReference>
<accession>A0AAD8Y619</accession>
<comment type="caution">
    <text evidence="1">The sequence shown here is derived from an EMBL/GenBank/DDBJ whole genome shotgun (WGS) entry which is preliminary data.</text>
</comment>
<sequence length="387" mass="43878">MINNQAGPFHYHHAFDDEDNLTVQVSDANSLLGTHLLEGDWEEALDYLDTPEGERDATIKNDPLGLFNVGNKLTLPKTKNGAVFAALYVRAPYPLIKKICDMSKEDSDDLMYALSVIPHEEQQRLEESQQRKIPYRTRYWTNNEHTLILNLFLKECLQHKSSLLDKCPSWIIPSTFAVTPLAMAAYNPDVPSSILQKLCMLEPKAIGMESKLFSVSTIPLIVAAASPVPPATFPMDVRDEVKRNRWEKVKLLMNKDWFEIVVQSSSLDDIIGDALPSPPAITLEQVKVACDEAMKRKEWELVRELLKQFNSTAGDELTMSLSSIQTALAQHDRKASTKLRKQDEKRNREEWLHRNMGLVMYPVDALLDLINAVIPQRHDDSLVSPMS</sequence>